<dbReference type="CDD" id="cd07557">
    <property type="entry name" value="trimeric_dUTPase"/>
    <property type="match status" value="1"/>
</dbReference>
<evidence type="ECO:0000256" key="1">
    <source>
        <dbReference type="ARBA" id="ARBA00005142"/>
    </source>
</evidence>
<comment type="caution">
    <text evidence="7">The sequence shown here is derived from an EMBL/GenBank/DDBJ whole genome shotgun (WGS) entry which is preliminary data.</text>
</comment>
<evidence type="ECO:0000256" key="2">
    <source>
        <dbReference type="ARBA" id="ARBA00006581"/>
    </source>
</evidence>
<dbReference type="UniPathway" id="UPA00610">
    <property type="reaction ID" value="UER00666"/>
</dbReference>
<dbReference type="NCBIfam" id="TIGR00576">
    <property type="entry name" value="dut"/>
    <property type="match status" value="1"/>
</dbReference>
<name>A0A8J5EA51_ZINOF</name>
<dbReference type="Pfam" id="PF00692">
    <property type="entry name" value="dUTPase"/>
    <property type="match status" value="1"/>
</dbReference>
<keyword evidence="5" id="KW-0546">Nucleotide metabolism</keyword>
<sequence length="528" mass="59464">MSYINTQSTNSYKEALQATEAIEAPSIGFCRPADHKGAISGIVVSIKQANTQIQDRAALVPAEVLYHSRRDDAHHSVYVHQSEEAILVTTNQVDRSFIQEDSFHQLQRSRMRFIHMGIIQISILARGYEGWRNGEANVLITRGMVGRLSNTPNVGFAYEVQNVVDYLASHGVRALPGRRYSTREFMGQNWIIRPSTINIPIQPTEVTTNTLIDGRISMQFENYQTVRISMQPEYNMADQEIDNDEERMHLVAVLLSEQDILVAEPEEILYIKKRSATAQTPKRKSKGAVGYDLAIDQDYTIPPRGQELLSTGISIQVPKGTYARIASRSSYALQGLIIGAGVIDSDFRGEVKIIVYNFSDNTLFLKTGEAVTQLILECCKNSLVMPVRELSITSRGERGFGSTSPDKAQRILDTEKRRAELLQARKQKQQMNLENRKPFRSAKQYRQEILNEGLKYFTPDNIWDLLQPHSSTTIEEPEPNLVFRSSIPTAPNANVPGSTQPTSEINAQKATSLRQLKGLQFLWVANMF</sequence>
<dbReference type="EMBL" id="JACMSC010000022">
    <property type="protein sequence ID" value="KAG6468615.1"/>
    <property type="molecule type" value="Genomic_DNA"/>
</dbReference>
<dbReference type="InterPro" id="IPR033704">
    <property type="entry name" value="dUTPase_trimeric"/>
</dbReference>
<dbReference type="InterPro" id="IPR029054">
    <property type="entry name" value="dUTPase-like"/>
</dbReference>
<evidence type="ECO:0000313" key="8">
    <source>
        <dbReference type="Proteomes" id="UP000734854"/>
    </source>
</evidence>
<dbReference type="SUPFAM" id="SSF51283">
    <property type="entry name" value="dUTPase-like"/>
    <property type="match status" value="1"/>
</dbReference>
<keyword evidence="4" id="KW-0378">Hydrolase</keyword>
<dbReference type="InterPro" id="IPR036157">
    <property type="entry name" value="dUTPase-like_sf"/>
</dbReference>
<evidence type="ECO:0000256" key="4">
    <source>
        <dbReference type="ARBA" id="ARBA00022801"/>
    </source>
</evidence>
<dbReference type="GO" id="GO:0046081">
    <property type="term" value="P:dUTP catabolic process"/>
    <property type="evidence" value="ECO:0007669"/>
    <property type="project" value="InterPro"/>
</dbReference>
<dbReference type="EC" id="3.6.1.23" evidence="3"/>
<comment type="similarity">
    <text evidence="2">Belongs to the dUTPase family.</text>
</comment>
<gene>
    <name evidence="7" type="ORF">ZIOFF_073304</name>
</gene>
<dbReference type="PANTHER" id="PTHR11241">
    <property type="entry name" value="DEOXYURIDINE 5'-TRIPHOSPHATE NUCLEOTIDOHYDROLASE"/>
    <property type="match status" value="1"/>
</dbReference>
<accession>A0A8J5EA51</accession>
<feature type="domain" description="dUTPase-like" evidence="6">
    <location>
        <begin position="278"/>
        <end position="403"/>
    </location>
</feature>
<dbReference type="AlphaFoldDB" id="A0A8J5EA51"/>
<dbReference type="GO" id="GO:0004170">
    <property type="term" value="F:dUTP diphosphatase activity"/>
    <property type="evidence" value="ECO:0007669"/>
    <property type="project" value="UniProtKB-EC"/>
</dbReference>
<dbReference type="PANTHER" id="PTHR11241:SF0">
    <property type="entry name" value="DEOXYURIDINE 5'-TRIPHOSPHATE NUCLEOTIDOHYDROLASE"/>
    <property type="match status" value="1"/>
</dbReference>
<comment type="pathway">
    <text evidence="1">Pyrimidine metabolism; dUMP biosynthesis; dUMP from dCTP (dUTP route): step 2/2.</text>
</comment>
<dbReference type="Gene3D" id="2.70.40.10">
    <property type="match status" value="1"/>
</dbReference>
<dbReference type="Proteomes" id="UP000734854">
    <property type="component" value="Unassembled WGS sequence"/>
</dbReference>
<proteinExistence type="inferred from homology"/>
<dbReference type="InterPro" id="IPR008181">
    <property type="entry name" value="dUTPase"/>
</dbReference>
<evidence type="ECO:0000256" key="3">
    <source>
        <dbReference type="ARBA" id="ARBA00012379"/>
    </source>
</evidence>
<dbReference type="GO" id="GO:0006226">
    <property type="term" value="P:dUMP biosynthetic process"/>
    <property type="evidence" value="ECO:0007669"/>
    <property type="project" value="UniProtKB-UniPathway"/>
</dbReference>
<evidence type="ECO:0000313" key="7">
    <source>
        <dbReference type="EMBL" id="KAG6468615.1"/>
    </source>
</evidence>
<reference evidence="7 8" key="1">
    <citation type="submission" date="2020-08" db="EMBL/GenBank/DDBJ databases">
        <title>Plant Genome Project.</title>
        <authorList>
            <person name="Zhang R.-G."/>
        </authorList>
    </citation>
    <scope>NUCLEOTIDE SEQUENCE [LARGE SCALE GENOMIC DNA]</scope>
    <source>
        <tissue evidence="7">Rhizome</tissue>
    </source>
</reference>
<evidence type="ECO:0000256" key="5">
    <source>
        <dbReference type="ARBA" id="ARBA00023080"/>
    </source>
</evidence>
<dbReference type="GO" id="GO:0000287">
    <property type="term" value="F:magnesium ion binding"/>
    <property type="evidence" value="ECO:0007669"/>
    <property type="project" value="InterPro"/>
</dbReference>
<keyword evidence="8" id="KW-1185">Reference proteome</keyword>
<protein>
    <recommendedName>
        <fullName evidence="3">dUTP diphosphatase</fullName>
        <ecNumber evidence="3">3.6.1.23</ecNumber>
    </recommendedName>
</protein>
<organism evidence="7 8">
    <name type="scientific">Zingiber officinale</name>
    <name type="common">Ginger</name>
    <name type="synonym">Amomum zingiber</name>
    <dbReference type="NCBI Taxonomy" id="94328"/>
    <lineage>
        <taxon>Eukaryota</taxon>
        <taxon>Viridiplantae</taxon>
        <taxon>Streptophyta</taxon>
        <taxon>Embryophyta</taxon>
        <taxon>Tracheophyta</taxon>
        <taxon>Spermatophyta</taxon>
        <taxon>Magnoliopsida</taxon>
        <taxon>Liliopsida</taxon>
        <taxon>Zingiberales</taxon>
        <taxon>Zingiberaceae</taxon>
        <taxon>Zingiber</taxon>
    </lineage>
</organism>
<evidence type="ECO:0000259" key="6">
    <source>
        <dbReference type="Pfam" id="PF00692"/>
    </source>
</evidence>